<evidence type="ECO:0000313" key="4">
    <source>
        <dbReference type="Proteomes" id="UP000286931"/>
    </source>
</evidence>
<evidence type="ECO:0008006" key="5">
    <source>
        <dbReference type="Google" id="ProtNLM"/>
    </source>
</evidence>
<dbReference type="Proteomes" id="UP000286931">
    <property type="component" value="Unassembled WGS sequence"/>
</dbReference>
<keyword evidence="2" id="KW-0812">Transmembrane</keyword>
<dbReference type="PROSITE" id="PS51257">
    <property type="entry name" value="PROKAR_LIPOPROTEIN"/>
    <property type="match status" value="1"/>
</dbReference>
<comment type="caution">
    <text evidence="3">The sequence shown here is derived from an EMBL/GenBank/DDBJ whole genome shotgun (WGS) entry which is preliminary data.</text>
</comment>
<keyword evidence="4" id="KW-1185">Reference proteome</keyword>
<keyword evidence="2" id="KW-0472">Membrane</keyword>
<name>A0A401Z3T8_9ACTN</name>
<evidence type="ECO:0000256" key="1">
    <source>
        <dbReference type="SAM" id="MobiDB-lite"/>
    </source>
</evidence>
<sequence>MILANRVRHVVRVARPRGAALALIAVLLLGCIALGGTAPARAADPPPPGAGPSASIDPGKVAAGDKVSVVGGDWTPGSLVQASICGENGLRGTVNCAAAGAASGTADPGGNISITLTAAVPPSPCPCVVRIAVIMNGPPKDASVPLEIDGAPYAPLPVTVKTPGRLVFIDSAMVGEDSIFTWFGSPVQRRFRIEVGNMGQTAIINPTFRIGFYEGVYAPTWEDYESHVTIAPGQRTTISLPVELNPRQHGTFSWRVTYDNQIVDEQALEVGRPWGVYIFGALLVVVVPVAAWRLFVRVVELIGEQRARRTGEREREVGLPESSLRVTGADKNRKSAEGVADDGASDSRTANRRPAGTDVEPVDLSKRPMRSMVETMAIGGPLYADSEPGGDDHPRAGDSGGGDR</sequence>
<dbReference type="Gene3D" id="2.60.40.230">
    <property type="entry name" value="Neocarzinostatin-like"/>
    <property type="match status" value="1"/>
</dbReference>
<protein>
    <recommendedName>
        <fullName evidence="5">Neocarzinostatin family protein</fullName>
    </recommendedName>
</protein>
<proteinExistence type="predicted"/>
<feature type="transmembrane region" description="Helical" evidence="2">
    <location>
        <begin position="274"/>
        <end position="296"/>
    </location>
</feature>
<feature type="region of interest" description="Disordered" evidence="1">
    <location>
        <begin position="307"/>
        <end position="404"/>
    </location>
</feature>
<evidence type="ECO:0000313" key="3">
    <source>
        <dbReference type="EMBL" id="GCE01511.1"/>
    </source>
</evidence>
<dbReference type="EMBL" id="BIFH01000049">
    <property type="protein sequence ID" value="GCE01511.1"/>
    <property type="molecule type" value="Genomic_DNA"/>
</dbReference>
<feature type="compositionally biased region" description="Basic and acidic residues" evidence="1">
    <location>
        <begin position="390"/>
        <end position="404"/>
    </location>
</feature>
<evidence type="ECO:0000256" key="2">
    <source>
        <dbReference type="SAM" id="Phobius"/>
    </source>
</evidence>
<keyword evidence="2" id="KW-1133">Transmembrane helix</keyword>
<accession>A0A401Z3T8</accession>
<feature type="compositionally biased region" description="Basic and acidic residues" evidence="1">
    <location>
        <begin position="307"/>
        <end position="318"/>
    </location>
</feature>
<organism evidence="3 4">
    <name type="scientific">Embleya hyalina</name>
    <dbReference type="NCBI Taxonomy" id="516124"/>
    <lineage>
        <taxon>Bacteria</taxon>
        <taxon>Bacillati</taxon>
        <taxon>Actinomycetota</taxon>
        <taxon>Actinomycetes</taxon>
        <taxon>Kitasatosporales</taxon>
        <taxon>Streptomycetaceae</taxon>
        <taxon>Embleya</taxon>
    </lineage>
</organism>
<reference evidence="3 4" key="1">
    <citation type="submission" date="2018-12" db="EMBL/GenBank/DDBJ databases">
        <title>Draft genome sequence of Embleya hyalina NBRC 13850T.</title>
        <authorList>
            <person name="Komaki H."/>
            <person name="Hosoyama A."/>
            <person name="Kimura A."/>
            <person name="Ichikawa N."/>
            <person name="Tamura T."/>
        </authorList>
    </citation>
    <scope>NUCLEOTIDE SEQUENCE [LARGE SCALE GENOMIC DNA]</scope>
    <source>
        <strain evidence="3 4">NBRC 13850</strain>
    </source>
</reference>
<dbReference type="AlphaFoldDB" id="A0A401Z3T8"/>
<gene>
    <name evidence="3" type="ORF">EHYA_09277</name>
</gene>